<organism evidence="2 3">
    <name type="scientific">Vitrella brassicaformis (strain CCMP3155)</name>
    <dbReference type="NCBI Taxonomy" id="1169540"/>
    <lineage>
        <taxon>Eukaryota</taxon>
        <taxon>Sar</taxon>
        <taxon>Alveolata</taxon>
        <taxon>Colpodellida</taxon>
        <taxon>Vitrellaceae</taxon>
        <taxon>Vitrella</taxon>
    </lineage>
</organism>
<reference evidence="2 3" key="1">
    <citation type="submission" date="2014-11" db="EMBL/GenBank/DDBJ databases">
        <authorList>
            <person name="Zhu J."/>
            <person name="Qi W."/>
            <person name="Song R."/>
        </authorList>
    </citation>
    <scope>NUCLEOTIDE SEQUENCE [LARGE SCALE GENOMIC DNA]</scope>
</reference>
<feature type="compositionally biased region" description="Basic and acidic residues" evidence="1">
    <location>
        <begin position="440"/>
        <end position="460"/>
    </location>
</feature>
<feature type="region of interest" description="Disordered" evidence="1">
    <location>
        <begin position="1"/>
        <end position="168"/>
    </location>
</feature>
<evidence type="ECO:0000313" key="2">
    <source>
        <dbReference type="EMBL" id="CEM06719.1"/>
    </source>
</evidence>
<feature type="region of interest" description="Disordered" evidence="1">
    <location>
        <begin position="241"/>
        <end position="537"/>
    </location>
</feature>
<feature type="compositionally biased region" description="Gly residues" evidence="1">
    <location>
        <begin position="579"/>
        <end position="592"/>
    </location>
</feature>
<name>A0A0G4F3F1_VITBC</name>
<dbReference type="VEuPathDB" id="CryptoDB:Vbra_21196"/>
<dbReference type="InParanoid" id="A0A0G4F3F1"/>
<feature type="compositionally biased region" description="Polar residues" evidence="1">
    <location>
        <begin position="486"/>
        <end position="508"/>
    </location>
</feature>
<feature type="compositionally biased region" description="Polar residues" evidence="1">
    <location>
        <begin position="268"/>
        <end position="286"/>
    </location>
</feature>
<gene>
    <name evidence="2" type="ORF">Vbra_21196</name>
</gene>
<sequence>MCALRAPSRASITRGPSFVRFNTKETGGQPMPPSPEGHHQANSRGSQPVRSILAHSSSRFSATEKSPQKGSDALSRLQGMLGRSREAKGGNNGGGGGAGKAEASPSLDKLRTSLSRTLTGRLTTPVSPTATSRDESPSRPLLPLTSAPVSPNSRSFAPQAAKGGQSRLLQPLPLPPFFSPFDDNCQMLRDKIEGLLALGHDVLRAPVVALKFAPTPLPTQRPAGAGGSGGALERLSSRIGASMPVSPNAGWSVSPPPPRSKVGAADALQQSFSSLPASPMHSSRPVSPNAGGDRPSLLPQPSRGGGPVSGQSILDDITSSLRRSGSRMGKGGGGGGESEAARPVRSQKTQELFKTLGLPPKSPTRPSPSPARAKGRGGDEGGSKLGGSRSFVDIEARLKAREERQRGVKGREEDDEGLEGGPQPGDIQPEDGTSVGRGVTRLESRLESLRRSRSRVKDESGPAGDQGGPSPSPSRPMSRVERLRSKGSSLQLSTLTPSKQGSSSSFQTPADKDRSSVSRRPAGTEDTMLGDALSPLGQGEAYKRVSAVFSKHLSRESLFMKQLSYSSSSADPSPMSQLTGGGSPTRAGGTGA</sequence>
<proteinExistence type="predicted"/>
<feature type="compositionally biased region" description="Basic and acidic residues" evidence="1">
    <location>
        <begin position="392"/>
        <end position="412"/>
    </location>
</feature>
<feature type="region of interest" description="Disordered" evidence="1">
    <location>
        <begin position="564"/>
        <end position="592"/>
    </location>
</feature>
<feature type="compositionally biased region" description="Polar residues" evidence="1">
    <location>
        <begin position="40"/>
        <end position="69"/>
    </location>
</feature>
<dbReference type="AlphaFoldDB" id="A0A0G4F3F1"/>
<feature type="compositionally biased region" description="Gly residues" evidence="1">
    <location>
        <begin position="328"/>
        <end position="337"/>
    </location>
</feature>
<evidence type="ECO:0000256" key="1">
    <source>
        <dbReference type="SAM" id="MobiDB-lite"/>
    </source>
</evidence>
<feature type="compositionally biased region" description="Low complexity" evidence="1">
    <location>
        <begin position="564"/>
        <end position="576"/>
    </location>
</feature>
<dbReference type="EMBL" id="CDMY01000369">
    <property type="protein sequence ID" value="CEM06719.1"/>
    <property type="molecule type" value="Genomic_DNA"/>
</dbReference>
<accession>A0A0G4F3F1</accession>
<feature type="compositionally biased region" description="Gly residues" evidence="1">
    <location>
        <begin position="90"/>
        <end position="99"/>
    </location>
</feature>
<dbReference type="Proteomes" id="UP000041254">
    <property type="component" value="Unassembled WGS sequence"/>
</dbReference>
<keyword evidence="3" id="KW-1185">Reference proteome</keyword>
<protein>
    <submittedName>
        <fullName evidence="2">Uncharacterized protein</fullName>
    </submittedName>
</protein>
<feature type="compositionally biased region" description="Low complexity" evidence="1">
    <location>
        <begin position="100"/>
        <end position="124"/>
    </location>
</feature>
<feature type="compositionally biased region" description="Polar residues" evidence="1">
    <location>
        <begin position="147"/>
        <end position="156"/>
    </location>
</feature>
<evidence type="ECO:0000313" key="3">
    <source>
        <dbReference type="Proteomes" id="UP000041254"/>
    </source>
</evidence>
<feature type="compositionally biased region" description="Pro residues" evidence="1">
    <location>
        <begin position="360"/>
        <end position="369"/>
    </location>
</feature>